<keyword evidence="2" id="KW-1185">Reference proteome</keyword>
<dbReference type="Pfam" id="PF12441">
    <property type="entry name" value="CopG_antitoxin"/>
    <property type="match status" value="1"/>
</dbReference>
<dbReference type="InterPro" id="IPR010985">
    <property type="entry name" value="Ribbon_hlx_hlx"/>
</dbReference>
<name>A0A1I1NIF5_9GAMM</name>
<dbReference type="OrthoDB" id="5297245at2"/>
<dbReference type="RefSeq" id="WP_093426972.1">
    <property type="nucleotide sequence ID" value="NZ_FOMJ01000001.1"/>
</dbReference>
<reference evidence="1 2" key="1">
    <citation type="submission" date="2016-10" db="EMBL/GenBank/DDBJ databases">
        <authorList>
            <person name="de Groot N.N."/>
        </authorList>
    </citation>
    <scope>NUCLEOTIDE SEQUENCE [LARGE SCALE GENOMIC DNA]</scope>
    <source>
        <strain evidence="1 2">HL3</strain>
    </source>
</reference>
<dbReference type="SUPFAM" id="SSF47598">
    <property type="entry name" value="Ribbon-helix-helix"/>
    <property type="match status" value="1"/>
</dbReference>
<dbReference type="Proteomes" id="UP000198611">
    <property type="component" value="Unassembled WGS sequence"/>
</dbReference>
<dbReference type="GO" id="GO:0006355">
    <property type="term" value="P:regulation of DNA-templated transcription"/>
    <property type="evidence" value="ECO:0007669"/>
    <property type="project" value="InterPro"/>
</dbReference>
<gene>
    <name evidence="1" type="ORF">SAMN05660831_00294</name>
</gene>
<proteinExistence type="predicted"/>
<sequence>MNSTAKLPGDNASEEEERAFWEENDSSEVIDWGQAESVTLPNLKPSTRTISLRLPEGLLDRIKVEAHRRDIPYQSLIKAWLAEAVEHSGEYGGR</sequence>
<evidence type="ECO:0000313" key="2">
    <source>
        <dbReference type="Proteomes" id="UP000198611"/>
    </source>
</evidence>
<protein>
    <submittedName>
        <fullName evidence="1">Predicted DNA binding protein, CopG/RHH family</fullName>
    </submittedName>
</protein>
<dbReference type="EMBL" id="FOMJ01000001">
    <property type="protein sequence ID" value="SFC97421.1"/>
    <property type="molecule type" value="Genomic_DNA"/>
</dbReference>
<dbReference type="InterPro" id="IPR022148">
    <property type="entry name" value="CopG_antitoxin"/>
</dbReference>
<dbReference type="STRING" id="1123397.SAMN05660831_00294"/>
<evidence type="ECO:0000313" key="1">
    <source>
        <dbReference type="EMBL" id="SFC97421.1"/>
    </source>
</evidence>
<dbReference type="AlphaFoldDB" id="A0A1I1NIF5"/>
<accession>A0A1I1NIF5</accession>
<organism evidence="1 2">
    <name type="scientific">Thiohalospira halophila DSM 15071</name>
    <dbReference type="NCBI Taxonomy" id="1123397"/>
    <lineage>
        <taxon>Bacteria</taxon>
        <taxon>Pseudomonadati</taxon>
        <taxon>Pseudomonadota</taxon>
        <taxon>Gammaproteobacteria</taxon>
        <taxon>Thiohalospirales</taxon>
        <taxon>Thiohalospiraceae</taxon>
        <taxon>Thiohalospira</taxon>
    </lineage>
</organism>